<name>A0A7S4EPL8_9STRA</name>
<dbReference type="EMBL" id="HBIX01029866">
    <property type="protein sequence ID" value="CAE0727209.1"/>
    <property type="molecule type" value="Transcribed_RNA"/>
</dbReference>
<proteinExistence type="predicted"/>
<dbReference type="AlphaFoldDB" id="A0A7S4EPL8"/>
<protein>
    <submittedName>
        <fullName evidence="2">Uncharacterized protein</fullName>
    </submittedName>
</protein>
<feature type="region of interest" description="Disordered" evidence="1">
    <location>
        <begin position="1"/>
        <end position="58"/>
    </location>
</feature>
<feature type="compositionally biased region" description="Basic and acidic residues" evidence="1">
    <location>
        <begin position="1"/>
        <end position="12"/>
    </location>
</feature>
<evidence type="ECO:0000256" key="1">
    <source>
        <dbReference type="SAM" id="MobiDB-lite"/>
    </source>
</evidence>
<feature type="compositionally biased region" description="Polar residues" evidence="1">
    <location>
        <begin position="173"/>
        <end position="183"/>
    </location>
</feature>
<feature type="region of interest" description="Disordered" evidence="1">
    <location>
        <begin position="161"/>
        <end position="183"/>
    </location>
</feature>
<accession>A0A7S4EPL8</accession>
<feature type="compositionally biased region" description="Basic residues" evidence="1">
    <location>
        <begin position="163"/>
        <end position="172"/>
    </location>
</feature>
<evidence type="ECO:0000313" key="2">
    <source>
        <dbReference type="EMBL" id="CAE0727209.1"/>
    </source>
</evidence>
<organism evidence="2">
    <name type="scientific">Pseudo-nitzschia australis</name>
    <dbReference type="NCBI Taxonomy" id="44445"/>
    <lineage>
        <taxon>Eukaryota</taxon>
        <taxon>Sar</taxon>
        <taxon>Stramenopiles</taxon>
        <taxon>Ochrophyta</taxon>
        <taxon>Bacillariophyta</taxon>
        <taxon>Bacillariophyceae</taxon>
        <taxon>Bacillariophycidae</taxon>
        <taxon>Bacillariales</taxon>
        <taxon>Bacillariaceae</taxon>
        <taxon>Pseudo-nitzschia</taxon>
    </lineage>
</organism>
<reference evidence="2" key="1">
    <citation type="submission" date="2021-01" db="EMBL/GenBank/DDBJ databases">
        <authorList>
            <person name="Corre E."/>
            <person name="Pelletier E."/>
            <person name="Niang G."/>
            <person name="Scheremetjew M."/>
            <person name="Finn R."/>
            <person name="Kale V."/>
            <person name="Holt S."/>
            <person name="Cochrane G."/>
            <person name="Meng A."/>
            <person name="Brown T."/>
            <person name="Cohen L."/>
        </authorList>
    </citation>
    <scope>NUCLEOTIDE SEQUENCE</scope>
    <source>
        <strain evidence="2">10249 10 AB</strain>
    </source>
</reference>
<gene>
    <name evidence="2" type="ORF">PAUS00366_LOCUS19969</name>
</gene>
<feature type="compositionally biased region" description="Low complexity" evidence="1">
    <location>
        <begin position="13"/>
        <end position="40"/>
    </location>
</feature>
<sequence>MTRSLSSRDWREQQPPQNQQYQQIHPSGQQPHQPQSLPSGRPNSDAPPSAGSGAVNHQRIKQSSWCWYADTQAVAAFVSTIPPIATAKSTAGVTTAPVSNPEPVAPPPAATKSTTVVAATVAAHTPPAPSKTHPVTPKTPQSMPVATLQKQFRDPLVHDAYSKKKQKKKNIRSTHQTANPTSILTMEQQLTPDNNDNLV</sequence>